<dbReference type="Pfam" id="PF00440">
    <property type="entry name" value="TetR_N"/>
    <property type="match status" value="1"/>
</dbReference>
<keyword evidence="1" id="KW-0805">Transcription regulation</keyword>
<evidence type="ECO:0000256" key="5">
    <source>
        <dbReference type="SAM" id="MobiDB-lite"/>
    </source>
</evidence>
<evidence type="ECO:0000313" key="8">
    <source>
        <dbReference type="Proteomes" id="UP001596011"/>
    </source>
</evidence>
<dbReference type="InterPro" id="IPR009057">
    <property type="entry name" value="Homeodomain-like_sf"/>
</dbReference>
<proteinExistence type="predicted"/>
<dbReference type="Proteomes" id="UP001596011">
    <property type="component" value="Unassembled WGS sequence"/>
</dbReference>
<dbReference type="PRINTS" id="PR00455">
    <property type="entry name" value="HTHTETR"/>
</dbReference>
<sequence length="218" mass="23328">MGGAGETRRARSDKQRNRTHILEVAEEYFTEQGVSGSMDAIARRAGVGPGTLYRHFPNREALLAALLRARDEELVSRRTAIERDVADPVTALEQWLEALGEYVTAFDGLPEPLRAALSEDTSPLVIACEGFITVTDHFLVAAQRAGGAHHWIRARDLFLSVLSTAWARSAVLADETSADALRAIVRSGWATAGNGAGRTGDGVSATRLPPTGRGAAPL</sequence>
<dbReference type="InterPro" id="IPR050109">
    <property type="entry name" value="HTH-type_TetR-like_transc_reg"/>
</dbReference>
<dbReference type="InterPro" id="IPR049445">
    <property type="entry name" value="TetR_SbtR-like_C"/>
</dbReference>
<protein>
    <submittedName>
        <fullName evidence="7">TetR/AcrR family transcriptional regulator</fullName>
    </submittedName>
</protein>
<dbReference type="PANTHER" id="PTHR30055">
    <property type="entry name" value="HTH-TYPE TRANSCRIPTIONAL REGULATOR RUTR"/>
    <property type="match status" value="1"/>
</dbReference>
<evidence type="ECO:0000313" key="7">
    <source>
        <dbReference type="EMBL" id="MFC4630133.1"/>
    </source>
</evidence>
<gene>
    <name evidence="7" type="ORF">ACFO6V_17930</name>
</gene>
<keyword evidence="2 4" id="KW-0238">DNA-binding</keyword>
<organism evidence="7 8">
    <name type="scientific">Promicromonospora alba</name>
    <dbReference type="NCBI Taxonomy" id="1616110"/>
    <lineage>
        <taxon>Bacteria</taxon>
        <taxon>Bacillati</taxon>
        <taxon>Actinomycetota</taxon>
        <taxon>Actinomycetes</taxon>
        <taxon>Micrococcales</taxon>
        <taxon>Promicromonosporaceae</taxon>
        <taxon>Promicromonospora</taxon>
    </lineage>
</organism>
<evidence type="ECO:0000256" key="3">
    <source>
        <dbReference type="ARBA" id="ARBA00023163"/>
    </source>
</evidence>
<keyword evidence="8" id="KW-1185">Reference proteome</keyword>
<dbReference type="EMBL" id="JBHSFI010000005">
    <property type="protein sequence ID" value="MFC4630133.1"/>
    <property type="molecule type" value="Genomic_DNA"/>
</dbReference>
<feature type="domain" description="HTH tetR-type" evidence="6">
    <location>
        <begin position="15"/>
        <end position="74"/>
    </location>
</feature>
<name>A0ABV9HJS1_9MICO</name>
<reference evidence="8" key="1">
    <citation type="journal article" date="2019" name="Int. J. Syst. Evol. Microbiol.">
        <title>The Global Catalogue of Microorganisms (GCM) 10K type strain sequencing project: providing services to taxonomists for standard genome sequencing and annotation.</title>
        <authorList>
            <consortium name="The Broad Institute Genomics Platform"/>
            <consortium name="The Broad Institute Genome Sequencing Center for Infectious Disease"/>
            <person name="Wu L."/>
            <person name="Ma J."/>
        </authorList>
    </citation>
    <scope>NUCLEOTIDE SEQUENCE [LARGE SCALE GENOMIC DNA]</scope>
    <source>
        <strain evidence="8">CCUG 42722</strain>
    </source>
</reference>
<evidence type="ECO:0000256" key="4">
    <source>
        <dbReference type="PROSITE-ProRule" id="PRU00335"/>
    </source>
</evidence>
<evidence type="ECO:0000256" key="1">
    <source>
        <dbReference type="ARBA" id="ARBA00023015"/>
    </source>
</evidence>
<dbReference type="PROSITE" id="PS50977">
    <property type="entry name" value="HTH_TETR_2"/>
    <property type="match status" value="1"/>
</dbReference>
<dbReference type="SUPFAM" id="SSF46689">
    <property type="entry name" value="Homeodomain-like"/>
    <property type="match status" value="1"/>
</dbReference>
<feature type="DNA-binding region" description="H-T-H motif" evidence="4">
    <location>
        <begin position="37"/>
        <end position="56"/>
    </location>
</feature>
<dbReference type="InterPro" id="IPR001647">
    <property type="entry name" value="HTH_TetR"/>
</dbReference>
<keyword evidence="3" id="KW-0804">Transcription</keyword>
<dbReference type="Pfam" id="PF21597">
    <property type="entry name" value="TetR_C_43"/>
    <property type="match status" value="1"/>
</dbReference>
<dbReference type="RefSeq" id="WP_377137542.1">
    <property type="nucleotide sequence ID" value="NZ_JBHSFI010000005.1"/>
</dbReference>
<evidence type="ECO:0000259" key="6">
    <source>
        <dbReference type="PROSITE" id="PS50977"/>
    </source>
</evidence>
<feature type="region of interest" description="Disordered" evidence="5">
    <location>
        <begin position="195"/>
        <end position="218"/>
    </location>
</feature>
<comment type="caution">
    <text evidence="7">The sequence shown here is derived from an EMBL/GenBank/DDBJ whole genome shotgun (WGS) entry which is preliminary data.</text>
</comment>
<accession>A0ABV9HJS1</accession>
<dbReference type="Gene3D" id="1.10.357.10">
    <property type="entry name" value="Tetracycline Repressor, domain 2"/>
    <property type="match status" value="1"/>
</dbReference>
<dbReference type="PANTHER" id="PTHR30055:SF234">
    <property type="entry name" value="HTH-TYPE TRANSCRIPTIONAL REGULATOR BETI"/>
    <property type="match status" value="1"/>
</dbReference>
<evidence type="ECO:0000256" key="2">
    <source>
        <dbReference type="ARBA" id="ARBA00023125"/>
    </source>
</evidence>